<organism evidence="3 4">
    <name type="scientific">Sinisalibacter aestuarii</name>
    <dbReference type="NCBI Taxonomy" id="2949426"/>
    <lineage>
        <taxon>Bacteria</taxon>
        <taxon>Pseudomonadati</taxon>
        <taxon>Pseudomonadota</taxon>
        <taxon>Alphaproteobacteria</taxon>
        <taxon>Rhodobacterales</taxon>
        <taxon>Roseobacteraceae</taxon>
        <taxon>Sinisalibacter</taxon>
    </lineage>
</organism>
<keyword evidence="1" id="KW-0472">Membrane</keyword>
<evidence type="ECO:0000259" key="2">
    <source>
        <dbReference type="Pfam" id="PF07811"/>
    </source>
</evidence>
<feature type="transmembrane region" description="Helical" evidence="1">
    <location>
        <begin position="20"/>
        <end position="38"/>
    </location>
</feature>
<accession>A0ABQ5LW70</accession>
<reference evidence="3" key="1">
    <citation type="journal article" date="2023" name="Int. J. Syst. Evol. Microbiol.">
        <title>Sinisalibacter aestuarii sp. nov., isolated from estuarine sediment of the Arakawa River.</title>
        <authorList>
            <person name="Arafat S.T."/>
            <person name="Hirano S."/>
            <person name="Sato A."/>
            <person name="Takeuchi K."/>
            <person name="Yasuda T."/>
            <person name="Terahara T."/>
            <person name="Hamada M."/>
            <person name="Kobayashi T."/>
        </authorList>
    </citation>
    <scope>NUCLEOTIDE SEQUENCE</scope>
    <source>
        <strain evidence="3">B-399</strain>
    </source>
</reference>
<sequence length="215" mass="21989">MTGRGHILRRFGRDEAGSTLVEYGLALALLLLITFAMIDFGRLAFHYVAAEKAVEAAARIAAVRPPACAGVPTIHRRGPVDEGAVPPRFGTSCGAGAGICFDPGAITCTAVAGNPTADEVWAVIRGTLPTDATISNVAFRYDYDAKLGFLGGPYVPVVTVQLQALDFTFVSPLSQLAALAVGGATDETDALGGTVPFPALSASLPGEDLAQGGSG</sequence>
<proteinExistence type="predicted"/>
<dbReference type="EMBL" id="BROH01000007">
    <property type="protein sequence ID" value="GKY88615.1"/>
    <property type="molecule type" value="Genomic_DNA"/>
</dbReference>
<evidence type="ECO:0000313" key="3">
    <source>
        <dbReference type="EMBL" id="GKY88615.1"/>
    </source>
</evidence>
<comment type="caution">
    <text evidence="3">The sequence shown here is derived from an EMBL/GenBank/DDBJ whole genome shotgun (WGS) entry which is preliminary data.</text>
</comment>
<dbReference type="RefSeq" id="WP_281842654.1">
    <property type="nucleotide sequence ID" value="NZ_BROH01000007.1"/>
</dbReference>
<keyword evidence="1" id="KW-1133">Transmembrane helix</keyword>
<dbReference type="Proteomes" id="UP001144205">
    <property type="component" value="Unassembled WGS sequence"/>
</dbReference>
<evidence type="ECO:0000313" key="4">
    <source>
        <dbReference type="Proteomes" id="UP001144205"/>
    </source>
</evidence>
<dbReference type="Pfam" id="PF07811">
    <property type="entry name" value="TadE"/>
    <property type="match status" value="1"/>
</dbReference>
<dbReference type="InterPro" id="IPR012495">
    <property type="entry name" value="TadE-like_dom"/>
</dbReference>
<feature type="domain" description="TadE-like" evidence="2">
    <location>
        <begin position="17"/>
        <end position="59"/>
    </location>
</feature>
<keyword evidence="4" id="KW-1185">Reference proteome</keyword>
<name>A0ABQ5LW70_9RHOB</name>
<keyword evidence="1" id="KW-0812">Transmembrane</keyword>
<protein>
    <recommendedName>
        <fullName evidence="2">TadE-like domain-containing protein</fullName>
    </recommendedName>
</protein>
<gene>
    <name evidence="3" type="ORF">STA1M1_24840</name>
</gene>
<evidence type="ECO:0000256" key="1">
    <source>
        <dbReference type="SAM" id="Phobius"/>
    </source>
</evidence>